<feature type="compositionally biased region" description="Low complexity" evidence="1">
    <location>
        <begin position="148"/>
        <end position="165"/>
    </location>
</feature>
<dbReference type="AlphaFoldDB" id="A0A371CQF5"/>
<feature type="region of interest" description="Disordered" evidence="1">
    <location>
        <begin position="145"/>
        <end position="165"/>
    </location>
</feature>
<name>A0A371CQF5_9APHY</name>
<dbReference type="EMBL" id="KZ857482">
    <property type="protein sequence ID" value="RDX42523.1"/>
    <property type="molecule type" value="Genomic_DNA"/>
</dbReference>
<protein>
    <submittedName>
        <fullName evidence="2">Uncharacterized protein</fullName>
    </submittedName>
</protein>
<evidence type="ECO:0000313" key="3">
    <source>
        <dbReference type="Proteomes" id="UP000256964"/>
    </source>
</evidence>
<dbReference type="OrthoDB" id="2752927at2759"/>
<evidence type="ECO:0000256" key="1">
    <source>
        <dbReference type="SAM" id="MobiDB-lite"/>
    </source>
</evidence>
<dbReference type="STRING" id="139420.A0A371CQF5"/>
<reference evidence="2 3" key="1">
    <citation type="journal article" date="2018" name="Biotechnol. Biofuels">
        <title>Integrative visual omics of the white-rot fungus Polyporus brumalis exposes the biotechnological potential of its oxidative enzymes for delignifying raw plant biomass.</title>
        <authorList>
            <person name="Miyauchi S."/>
            <person name="Rancon A."/>
            <person name="Drula E."/>
            <person name="Hage H."/>
            <person name="Chaduli D."/>
            <person name="Favel A."/>
            <person name="Grisel S."/>
            <person name="Henrissat B."/>
            <person name="Herpoel-Gimbert I."/>
            <person name="Ruiz-Duenas F.J."/>
            <person name="Chevret D."/>
            <person name="Hainaut M."/>
            <person name="Lin J."/>
            <person name="Wang M."/>
            <person name="Pangilinan J."/>
            <person name="Lipzen A."/>
            <person name="Lesage-Meessen L."/>
            <person name="Navarro D."/>
            <person name="Riley R."/>
            <person name="Grigoriev I.V."/>
            <person name="Zhou S."/>
            <person name="Raouche S."/>
            <person name="Rosso M.N."/>
        </authorList>
    </citation>
    <scope>NUCLEOTIDE SEQUENCE [LARGE SCALE GENOMIC DNA]</scope>
    <source>
        <strain evidence="2 3">BRFM 1820</strain>
    </source>
</reference>
<dbReference type="InterPro" id="IPR041078">
    <property type="entry name" value="Plavaka"/>
</dbReference>
<gene>
    <name evidence="2" type="ORF">OH76DRAFT_1488568</name>
</gene>
<dbReference type="Proteomes" id="UP000256964">
    <property type="component" value="Unassembled WGS sequence"/>
</dbReference>
<proteinExistence type="predicted"/>
<sequence>MDLTPSQEPEMELRVQQFRRYFTRPQHDPEEGLTLDDFTDTRTHILRSGQRDDQRSEPSIQYAGYHVQGKGSSVFDAEDGWRKARVTISLPKEGVSHANEQAAPQLDIDNIHYCPFLKVIKAAYQDSIANKFHWFPHRLLRQPGALEPSTSSSPSDASASSAPAPEQLRSDIYNSDAMLKEDQNREEDDPPDIEYAIAPILIYSNSTHLTNFGTAALWPIYVFFGSLSKYICACPSAFATHHLAYIPSLLLSIQTIYKHVYGEPASAAVLRFCKHQLMQAIWMLLLDDDFLKALSMGSS</sequence>
<keyword evidence="3" id="KW-1185">Reference proteome</keyword>
<accession>A0A371CQF5</accession>
<dbReference type="Pfam" id="PF18759">
    <property type="entry name" value="Plavaka"/>
    <property type="match status" value="1"/>
</dbReference>
<evidence type="ECO:0000313" key="2">
    <source>
        <dbReference type="EMBL" id="RDX42523.1"/>
    </source>
</evidence>
<organism evidence="2 3">
    <name type="scientific">Lentinus brumalis</name>
    <dbReference type="NCBI Taxonomy" id="2498619"/>
    <lineage>
        <taxon>Eukaryota</taxon>
        <taxon>Fungi</taxon>
        <taxon>Dikarya</taxon>
        <taxon>Basidiomycota</taxon>
        <taxon>Agaricomycotina</taxon>
        <taxon>Agaricomycetes</taxon>
        <taxon>Polyporales</taxon>
        <taxon>Polyporaceae</taxon>
        <taxon>Lentinus</taxon>
    </lineage>
</organism>